<evidence type="ECO:0000313" key="2">
    <source>
        <dbReference type="EMBL" id="CAH3031686.1"/>
    </source>
</evidence>
<accession>A0AAU9VKR7</accession>
<protein>
    <submittedName>
        <fullName evidence="2">Uncharacterized protein</fullName>
    </submittedName>
</protein>
<proteinExistence type="predicted"/>
<evidence type="ECO:0000256" key="1">
    <source>
        <dbReference type="SAM" id="MobiDB-lite"/>
    </source>
</evidence>
<organism evidence="2 3">
    <name type="scientific">Pocillopora meandrina</name>
    <dbReference type="NCBI Taxonomy" id="46732"/>
    <lineage>
        <taxon>Eukaryota</taxon>
        <taxon>Metazoa</taxon>
        <taxon>Cnidaria</taxon>
        <taxon>Anthozoa</taxon>
        <taxon>Hexacorallia</taxon>
        <taxon>Scleractinia</taxon>
        <taxon>Astrocoeniina</taxon>
        <taxon>Pocilloporidae</taxon>
        <taxon>Pocillopora</taxon>
    </lineage>
</organism>
<keyword evidence="3" id="KW-1185">Reference proteome</keyword>
<name>A0AAU9VKR7_9CNID</name>
<gene>
    <name evidence="2" type="ORF">PMEA_00000458</name>
</gene>
<feature type="non-terminal residue" evidence="2">
    <location>
        <position position="1"/>
    </location>
</feature>
<dbReference type="AlphaFoldDB" id="A0AAU9VKR7"/>
<sequence length="97" mass="10614">ASSKRNRKKVPQKPQSPKVNIAHRVKPRNTSGANYVQIHETSCPGAGDSIKKGGEQNQSYQSRTLREHGTYSNLGPLQSTSSGPDVTRIKIQGKVLF</sequence>
<reference evidence="2 3" key="1">
    <citation type="submission" date="2022-05" db="EMBL/GenBank/DDBJ databases">
        <authorList>
            <consortium name="Genoscope - CEA"/>
            <person name="William W."/>
        </authorList>
    </citation>
    <scope>NUCLEOTIDE SEQUENCE [LARGE SCALE GENOMIC DNA]</scope>
</reference>
<feature type="non-terminal residue" evidence="2">
    <location>
        <position position="97"/>
    </location>
</feature>
<feature type="region of interest" description="Disordered" evidence="1">
    <location>
        <begin position="42"/>
        <end position="85"/>
    </location>
</feature>
<feature type="compositionally biased region" description="Polar residues" evidence="1">
    <location>
        <begin position="70"/>
        <end position="84"/>
    </location>
</feature>
<evidence type="ECO:0000313" key="3">
    <source>
        <dbReference type="Proteomes" id="UP001159428"/>
    </source>
</evidence>
<dbReference type="EMBL" id="CALNXJ010000001">
    <property type="protein sequence ID" value="CAH3031686.1"/>
    <property type="molecule type" value="Genomic_DNA"/>
</dbReference>
<dbReference type="Proteomes" id="UP001159428">
    <property type="component" value="Unassembled WGS sequence"/>
</dbReference>
<comment type="caution">
    <text evidence="2">The sequence shown here is derived from an EMBL/GenBank/DDBJ whole genome shotgun (WGS) entry which is preliminary data.</text>
</comment>